<reference evidence="2 3" key="1">
    <citation type="submission" date="2018-07" db="EMBL/GenBank/DDBJ databases">
        <title>a novel species of Sphingomonas isolated from the rhizosphere soil of Araceae plant.</title>
        <authorList>
            <person name="Zhiyong W."/>
            <person name="Qinglan Z."/>
            <person name="Zhiwei F."/>
            <person name="Ding X."/>
            <person name="Gejiao W."/>
            <person name="Shixue Z."/>
        </authorList>
    </citation>
    <scope>NUCLEOTIDE SEQUENCE [LARGE SCALE GENOMIC DNA]</scope>
    <source>
        <strain evidence="2 3">WZY 27</strain>
    </source>
</reference>
<keyword evidence="3" id="KW-1185">Reference proteome</keyword>
<evidence type="ECO:0000313" key="2">
    <source>
        <dbReference type="EMBL" id="RDE07030.1"/>
    </source>
</evidence>
<dbReference type="EMBL" id="QQNB01000001">
    <property type="protein sequence ID" value="RDE07030.1"/>
    <property type="molecule type" value="Genomic_DNA"/>
</dbReference>
<accession>A0A369W102</accession>
<dbReference type="OrthoDB" id="214150at2"/>
<feature type="domain" description="YdhG-like" evidence="1">
    <location>
        <begin position="34"/>
        <end position="123"/>
    </location>
</feature>
<dbReference type="InterPro" id="IPR014922">
    <property type="entry name" value="YdhG-like"/>
</dbReference>
<sequence length="211" mass="23268">MPERATGRGVEGSAGHAVDLRVDAYIERQADFARPILIELRTRLHAALPGLAETIKWGMPFFVHRGRPLASMAGFRAHASFGFWRRDALSTGREGEAMGQFGRLRSVADLPPRDRFAEMVRTAAALSEAGAPARSRAPREEIDLPADLAGALAADPAAAAFFQAFPPGARRDYAEWVAGAKRPETRARRLADAMRWIGENKRRNWKHERSG</sequence>
<dbReference type="AlphaFoldDB" id="A0A369W102"/>
<dbReference type="Pfam" id="PF13376">
    <property type="entry name" value="OmdA"/>
    <property type="match status" value="1"/>
</dbReference>
<evidence type="ECO:0000259" key="1">
    <source>
        <dbReference type="Pfam" id="PF08818"/>
    </source>
</evidence>
<evidence type="ECO:0000313" key="3">
    <source>
        <dbReference type="Proteomes" id="UP000253918"/>
    </source>
</evidence>
<proteinExistence type="predicted"/>
<protein>
    <recommendedName>
        <fullName evidence="1">YdhG-like domain-containing protein</fullName>
    </recommendedName>
</protein>
<dbReference type="Pfam" id="PF08818">
    <property type="entry name" value="DUF1801"/>
    <property type="match status" value="1"/>
</dbReference>
<organism evidence="2 3">
    <name type="scientific">Sphingomonas aracearum</name>
    <dbReference type="NCBI Taxonomy" id="2283317"/>
    <lineage>
        <taxon>Bacteria</taxon>
        <taxon>Pseudomonadati</taxon>
        <taxon>Pseudomonadota</taxon>
        <taxon>Alphaproteobacteria</taxon>
        <taxon>Sphingomonadales</taxon>
        <taxon>Sphingomonadaceae</taxon>
        <taxon>Sphingomonas</taxon>
    </lineage>
</organism>
<dbReference type="SUPFAM" id="SSF159888">
    <property type="entry name" value="YdhG-like"/>
    <property type="match status" value="1"/>
</dbReference>
<dbReference type="Proteomes" id="UP000253918">
    <property type="component" value="Unassembled WGS sequence"/>
</dbReference>
<dbReference type="RefSeq" id="WP_114686610.1">
    <property type="nucleotide sequence ID" value="NZ_QQNB01000001.1"/>
</dbReference>
<gene>
    <name evidence="2" type="ORF">DVW87_05075</name>
</gene>
<name>A0A369W102_9SPHN</name>
<comment type="caution">
    <text evidence="2">The sequence shown here is derived from an EMBL/GenBank/DDBJ whole genome shotgun (WGS) entry which is preliminary data.</text>
</comment>
<dbReference type="Gene3D" id="3.90.1150.200">
    <property type="match status" value="1"/>
</dbReference>